<dbReference type="InterPro" id="IPR002528">
    <property type="entry name" value="MATE_fam"/>
</dbReference>
<dbReference type="PANTHER" id="PTHR42893:SF46">
    <property type="entry name" value="PROTEIN DETOXIFICATION 44, CHLOROPLASTIC"/>
    <property type="match status" value="1"/>
</dbReference>
<evidence type="ECO:0000256" key="5">
    <source>
        <dbReference type="ARBA" id="ARBA00023136"/>
    </source>
</evidence>
<feature type="transmembrane region" description="Helical" evidence="6">
    <location>
        <begin position="145"/>
        <end position="165"/>
    </location>
</feature>
<dbReference type="NCBIfam" id="TIGR00797">
    <property type="entry name" value="matE"/>
    <property type="match status" value="1"/>
</dbReference>
<dbReference type="GO" id="GO:0042910">
    <property type="term" value="F:xenobiotic transmembrane transporter activity"/>
    <property type="evidence" value="ECO:0007669"/>
    <property type="project" value="InterPro"/>
</dbReference>
<feature type="transmembrane region" description="Helical" evidence="6">
    <location>
        <begin position="365"/>
        <end position="386"/>
    </location>
</feature>
<dbReference type="GO" id="GO:0015297">
    <property type="term" value="F:antiporter activity"/>
    <property type="evidence" value="ECO:0007669"/>
    <property type="project" value="InterPro"/>
</dbReference>
<feature type="transmembrane region" description="Helical" evidence="6">
    <location>
        <begin position="99"/>
        <end position="125"/>
    </location>
</feature>
<keyword evidence="3 6" id="KW-0812">Transmembrane</keyword>
<gene>
    <name evidence="7" type="ORF">CEV33_2258</name>
</gene>
<name>A0A256F7H2_9HYPH</name>
<feature type="transmembrane region" description="Helical" evidence="6">
    <location>
        <begin position="253"/>
        <end position="272"/>
    </location>
</feature>
<comment type="subcellular location">
    <subcellularLocation>
        <location evidence="1">Membrane</location>
        <topology evidence="1">Multi-pass membrane protein</topology>
    </subcellularLocation>
</comment>
<protein>
    <submittedName>
        <fullName evidence="7">MATE efflux family protein</fullName>
    </submittedName>
</protein>
<dbReference type="EMBL" id="NNRL01000163">
    <property type="protein sequence ID" value="OYR10792.1"/>
    <property type="molecule type" value="Genomic_DNA"/>
</dbReference>
<feature type="transmembrane region" description="Helical" evidence="6">
    <location>
        <begin position="327"/>
        <end position="353"/>
    </location>
</feature>
<keyword evidence="5 6" id="KW-0472">Membrane</keyword>
<comment type="caution">
    <text evidence="7">The sequence shown here is derived from an EMBL/GenBank/DDBJ whole genome shotgun (WGS) entry which is preliminary data.</text>
</comment>
<dbReference type="AlphaFoldDB" id="A0A256F7H2"/>
<reference evidence="7 8" key="1">
    <citation type="submission" date="2017-07" db="EMBL/GenBank/DDBJ databases">
        <title>Phylogenetic study on the rhizospheric bacterium Ochrobactrum sp. A44.</title>
        <authorList>
            <person name="Krzyzanowska D.M."/>
            <person name="Ossowicki A."/>
            <person name="Rajewska M."/>
            <person name="Maciag T."/>
            <person name="Kaczynski Z."/>
            <person name="Czerwicka M."/>
            <person name="Jafra S."/>
        </authorList>
    </citation>
    <scope>NUCLEOTIDE SEQUENCE [LARGE SCALE GENOMIC DNA]</scope>
    <source>
        <strain evidence="7 8">OgA9a</strain>
    </source>
</reference>
<feature type="transmembrane region" description="Helical" evidence="6">
    <location>
        <begin position="284"/>
        <end position="307"/>
    </location>
</feature>
<feature type="transmembrane region" description="Helical" evidence="6">
    <location>
        <begin position="398"/>
        <end position="416"/>
    </location>
</feature>
<evidence type="ECO:0000313" key="7">
    <source>
        <dbReference type="EMBL" id="OYR10792.1"/>
    </source>
</evidence>
<dbReference type="OrthoDB" id="9789527at2"/>
<evidence type="ECO:0000256" key="3">
    <source>
        <dbReference type="ARBA" id="ARBA00022692"/>
    </source>
</evidence>
<dbReference type="GO" id="GO:0005886">
    <property type="term" value="C:plasma membrane"/>
    <property type="evidence" value="ECO:0007669"/>
    <property type="project" value="TreeGrafter"/>
</dbReference>
<proteinExistence type="inferred from homology"/>
<feature type="transmembrane region" description="Helical" evidence="6">
    <location>
        <begin position="177"/>
        <end position="196"/>
    </location>
</feature>
<evidence type="ECO:0000313" key="8">
    <source>
        <dbReference type="Proteomes" id="UP000216478"/>
    </source>
</evidence>
<evidence type="ECO:0000256" key="1">
    <source>
        <dbReference type="ARBA" id="ARBA00004141"/>
    </source>
</evidence>
<evidence type="ECO:0000256" key="6">
    <source>
        <dbReference type="SAM" id="Phobius"/>
    </source>
</evidence>
<organism evidence="7 8">
    <name type="scientific">Brucella grignonensis</name>
    <dbReference type="NCBI Taxonomy" id="94627"/>
    <lineage>
        <taxon>Bacteria</taxon>
        <taxon>Pseudomonadati</taxon>
        <taxon>Pseudomonadota</taxon>
        <taxon>Alphaproteobacteria</taxon>
        <taxon>Hyphomicrobiales</taxon>
        <taxon>Brucellaceae</taxon>
        <taxon>Brucella/Ochrobactrum group</taxon>
        <taxon>Brucella</taxon>
    </lineage>
</organism>
<sequence length="457" mass="49240">MDQMPHEKSIVSRPFEVTNRMVMMIAVPMTLAAVTTPLLGLVDMGVVGQMGQAELIGGLAIGALVFDFLLTMFSFLRSGTTGLVAQAMGAEDKAEEQAIFWRAIIIAIVAGGLMILSLPLVLTVASDFIHPTPATQAAMVSYVSIRMLSAPVALINYSVLGLLLGRGQGVLGLSLQVLINGINIVLCIVLGLELGWGVEGVAWATVTGETVAAIVGLFLVMRHFHRQTGRHPDIRNILHKAGIVRMIALNRDIMIRSILLLTAFAFFTRAGSELGPVTLAANAVLMNFFLICGFFLDGMAAAVEQIVGRSVGARHSPAFVRGAKLTFVWGLVMASVIALILMVFGDAIIGLLSKAADVRDEAIKYLPWAALTGLTGLLAFHMDGVYIGATWSRDMRNMMFFSLIFFLAVLYAAKPVMGNHGLWLAINLFLSIRGITLLTLLPRRYRSEFFGACSSKV</sequence>
<evidence type="ECO:0000256" key="4">
    <source>
        <dbReference type="ARBA" id="ARBA00022989"/>
    </source>
</evidence>
<dbReference type="CDD" id="cd13136">
    <property type="entry name" value="MATE_DinF_like"/>
    <property type="match status" value="1"/>
</dbReference>
<comment type="similarity">
    <text evidence="2">Belongs to the multi antimicrobial extrusion (MATE) (TC 2.A.66.1) family.</text>
</comment>
<keyword evidence="4 6" id="KW-1133">Transmembrane helix</keyword>
<evidence type="ECO:0000256" key="2">
    <source>
        <dbReference type="ARBA" id="ARBA00010199"/>
    </source>
</evidence>
<feature type="transmembrane region" description="Helical" evidence="6">
    <location>
        <begin position="21"/>
        <end position="43"/>
    </location>
</feature>
<dbReference type="InterPro" id="IPR044644">
    <property type="entry name" value="DinF-like"/>
</dbReference>
<keyword evidence="8" id="KW-1185">Reference proteome</keyword>
<feature type="transmembrane region" description="Helical" evidence="6">
    <location>
        <begin position="202"/>
        <end position="221"/>
    </location>
</feature>
<dbReference type="Proteomes" id="UP000216478">
    <property type="component" value="Unassembled WGS sequence"/>
</dbReference>
<dbReference type="PANTHER" id="PTHR42893">
    <property type="entry name" value="PROTEIN DETOXIFICATION 44, CHLOROPLASTIC-RELATED"/>
    <property type="match status" value="1"/>
</dbReference>
<feature type="transmembrane region" description="Helical" evidence="6">
    <location>
        <begin position="422"/>
        <end position="441"/>
    </location>
</feature>
<accession>A0A256F7H2</accession>
<feature type="transmembrane region" description="Helical" evidence="6">
    <location>
        <begin position="55"/>
        <end position="78"/>
    </location>
</feature>
<dbReference type="Pfam" id="PF01554">
    <property type="entry name" value="MatE"/>
    <property type="match status" value="2"/>
</dbReference>